<evidence type="ECO:0000259" key="3">
    <source>
        <dbReference type="Pfam" id="PF07687"/>
    </source>
</evidence>
<comment type="cofactor">
    <cofactor evidence="2">
        <name>Mn(2+)</name>
        <dbReference type="ChEBI" id="CHEBI:29035"/>
    </cofactor>
    <text evidence="2">The Mn(2+) ion enhances activity.</text>
</comment>
<dbReference type="KEGG" id="cfm:BJL90_12255"/>
<dbReference type="SUPFAM" id="SSF53187">
    <property type="entry name" value="Zn-dependent exopeptidases"/>
    <property type="match status" value="1"/>
</dbReference>
<evidence type="ECO:0000313" key="7">
    <source>
        <dbReference type="Proteomes" id="UP000192478"/>
    </source>
</evidence>
<reference evidence="5 7" key="2">
    <citation type="submission" date="2017-03" db="EMBL/GenBank/DDBJ databases">
        <title>Complete sequence of Clostridium formicaceticum DSM 92.</title>
        <authorList>
            <person name="Poehlein A."/>
            <person name="Karl M."/>
            <person name="Bengelsdorf F.R."/>
            <person name="Duerre P."/>
            <person name="Daniel R."/>
        </authorList>
    </citation>
    <scope>NUCLEOTIDE SEQUENCE [LARGE SCALE GENOMIC DNA]</scope>
    <source>
        <strain evidence="5 7">DSM 92</strain>
    </source>
</reference>
<dbReference type="Gene3D" id="3.40.630.10">
    <property type="entry name" value="Zn peptidases"/>
    <property type="match status" value="1"/>
</dbReference>
<dbReference type="Pfam" id="PF01546">
    <property type="entry name" value="Peptidase_M20"/>
    <property type="match status" value="1"/>
</dbReference>
<dbReference type="EC" id="3.5.1.47" evidence="5"/>
<feature type="binding site" evidence="2">
    <location>
        <position position="90"/>
    </location>
    <ligand>
        <name>Mn(2+)</name>
        <dbReference type="ChEBI" id="CHEBI:29035"/>
        <label>2</label>
    </ligand>
</feature>
<protein>
    <submittedName>
        <fullName evidence="5">N-acetyldiaminopimelate deacetylase</fullName>
        <ecNumber evidence="5">3.5.1.47</ecNumber>
    </submittedName>
</protein>
<dbReference type="EMBL" id="CP020559">
    <property type="protein sequence ID" value="ARE86980.1"/>
    <property type="molecule type" value="Genomic_DNA"/>
</dbReference>
<dbReference type="FunFam" id="3.30.70.360:FF:000001">
    <property type="entry name" value="N-acetyldiaminopimelate deacetylase"/>
    <property type="match status" value="1"/>
</dbReference>
<keyword evidence="6" id="KW-1185">Reference proteome</keyword>
<gene>
    <name evidence="4" type="ORF">BJL90_12255</name>
    <name evidence="5" type="ORF">CLFO_13650</name>
</gene>
<dbReference type="InterPro" id="IPR011650">
    <property type="entry name" value="Peptidase_M20_dimer"/>
</dbReference>
<dbReference type="AlphaFoldDB" id="A0AAC9RKD5"/>
<dbReference type="GO" id="GO:0050118">
    <property type="term" value="F:N-acetyldiaminopimelate deacetylase activity"/>
    <property type="evidence" value="ECO:0007669"/>
    <property type="project" value="UniProtKB-EC"/>
</dbReference>
<dbReference type="EMBL" id="CP017603">
    <property type="protein sequence ID" value="AOY76562.1"/>
    <property type="molecule type" value="Genomic_DNA"/>
</dbReference>
<feature type="binding site" evidence="2">
    <location>
        <position position="124"/>
    </location>
    <ligand>
        <name>Mn(2+)</name>
        <dbReference type="ChEBI" id="CHEBI:29035"/>
        <label>2</label>
    </ligand>
</feature>
<dbReference type="CDD" id="cd03886">
    <property type="entry name" value="M20_Acy1"/>
    <property type="match status" value="1"/>
</dbReference>
<organism evidence="5 7">
    <name type="scientific">Clostridium formicaceticum</name>
    <dbReference type="NCBI Taxonomy" id="1497"/>
    <lineage>
        <taxon>Bacteria</taxon>
        <taxon>Bacillati</taxon>
        <taxon>Bacillota</taxon>
        <taxon>Clostridia</taxon>
        <taxon>Eubacteriales</taxon>
        <taxon>Clostridiaceae</taxon>
        <taxon>Clostridium</taxon>
    </lineage>
</organism>
<dbReference type="NCBIfam" id="TIGR01891">
    <property type="entry name" value="amidohydrolases"/>
    <property type="match status" value="1"/>
</dbReference>
<sequence>MLEEMTKHRRYLHTIPEVYFQEHLTTDYITNELTKMGYRPLKYLETGAVCFKKGSTGNKTIGFRADIDGLPVMEENNIDFKSQNGNMHACGHDGHISILLGLAKYLSAIETKENVLFIFQPAEEFEGGAKKLIEKGLFKDYPCDAIFALHIMPSIEEHSIALKAGALMAMNADIDIEIIGKAAHGALPQNALDSIYASSQLISQYQSILSRSLSPMDQSLISLTTIEGGKAKNIICDQVKIGGTIRTFSEKSFSKILERITEINHGIENAFGVKVNCRFAPRYKAVINDETLVGLLKSRLNKFHVVEAEATMVVEDFSFYLESTPGVMMFLGSKNIEKDFVHPLHSNKFNFDESILETGLAYYKSVLEMMDVL</sequence>
<dbReference type="Pfam" id="PF07687">
    <property type="entry name" value="M20_dimer"/>
    <property type="match status" value="1"/>
</dbReference>
<dbReference type="InterPro" id="IPR002933">
    <property type="entry name" value="Peptidase_M20"/>
</dbReference>
<evidence type="ECO:0000256" key="1">
    <source>
        <dbReference type="ARBA" id="ARBA00022801"/>
    </source>
</evidence>
<keyword evidence="2" id="KW-0479">Metal-binding</keyword>
<accession>A0AAC9RKD5</accession>
<evidence type="ECO:0000256" key="2">
    <source>
        <dbReference type="PIRSR" id="PIRSR005962-1"/>
    </source>
</evidence>
<dbReference type="Gene3D" id="3.30.70.360">
    <property type="match status" value="1"/>
</dbReference>
<dbReference type="PIRSF" id="PIRSF005962">
    <property type="entry name" value="Pept_M20D_amidohydro"/>
    <property type="match status" value="1"/>
</dbReference>
<dbReference type="RefSeq" id="WP_070968328.1">
    <property type="nucleotide sequence ID" value="NZ_CP017603.1"/>
</dbReference>
<feature type="binding site" evidence="2">
    <location>
        <position position="92"/>
    </location>
    <ligand>
        <name>Mn(2+)</name>
        <dbReference type="ChEBI" id="CHEBI:29035"/>
        <label>2</label>
    </ligand>
</feature>
<evidence type="ECO:0000313" key="5">
    <source>
        <dbReference type="EMBL" id="ARE86980.1"/>
    </source>
</evidence>
<dbReference type="GO" id="GO:0046872">
    <property type="term" value="F:metal ion binding"/>
    <property type="evidence" value="ECO:0007669"/>
    <property type="project" value="UniProtKB-KW"/>
</dbReference>
<dbReference type="SUPFAM" id="SSF55031">
    <property type="entry name" value="Bacterial exopeptidase dimerisation domain"/>
    <property type="match status" value="1"/>
</dbReference>
<dbReference type="Proteomes" id="UP000192478">
    <property type="component" value="Chromosome"/>
</dbReference>
<dbReference type="Proteomes" id="UP000177894">
    <property type="component" value="Chromosome"/>
</dbReference>
<feature type="binding site" evidence="2">
    <location>
        <position position="150"/>
    </location>
    <ligand>
        <name>Mn(2+)</name>
        <dbReference type="ChEBI" id="CHEBI:29035"/>
        <label>2</label>
    </ligand>
</feature>
<name>A0AAC9RKD5_9CLOT</name>
<dbReference type="InterPro" id="IPR036264">
    <property type="entry name" value="Bact_exopeptidase_dim_dom"/>
</dbReference>
<evidence type="ECO:0000313" key="6">
    <source>
        <dbReference type="Proteomes" id="UP000177894"/>
    </source>
</evidence>
<feature type="binding site" evidence="2">
    <location>
        <position position="345"/>
    </location>
    <ligand>
        <name>Mn(2+)</name>
        <dbReference type="ChEBI" id="CHEBI:29035"/>
        <label>2</label>
    </ligand>
</feature>
<feature type="domain" description="Peptidase M20 dimerisation" evidence="3">
    <location>
        <begin position="173"/>
        <end position="263"/>
    </location>
</feature>
<dbReference type="PANTHER" id="PTHR11014">
    <property type="entry name" value="PEPTIDASE M20 FAMILY MEMBER"/>
    <property type="match status" value="1"/>
</dbReference>
<dbReference type="InterPro" id="IPR017439">
    <property type="entry name" value="Amidohydrolase"/>
</dbReference>
<evidence type="ECO:0000313" key="4">
    <source>
        <dbReference type="EMBL" id="AOY76562.1"/>
    </source>
</evidence>
<proteinExistence type="predicted"/>
<reference evidence="4 6" key="1">
    <citation type="submission" date="2016-10" db="EMBL/GenBank/DDBJ databases">
        <title>Complete Genome Sequence of Acetogen Clostridium formicoaceticum ATCC 27076.</title>
        <authorList>
            <person name="Bao T."/>
            <person name="Cheng C."/>
            <person name="Zhao J."/>
            <person name="Yang S.-T."/>
            <person name="Wang J."/>
            <person name="Wang M."/>
        </authorList>
    </citation>
    <scope>NUCLEOTIDE SEQUENCE [LARGE SCALE GENOMIC DNA]</scope>
    <source>
        <strain evidence="4 6">ATCC 27076</strain>
    </source>
</reference>
<dbReference type="PANTHER" id="PTHR11014:SF98">
    <property type="entry name" value="N-ACETYLDIAMINOPIMELATE DEACETYLASE"/>
    <property type="match status" value="1"/>
</dbReference>
<keyword evidence="1 5" id="KW-0378">Hydrolase</keyword>
<keyword evidence="2" id="KW-0464">Manganese</keyword>
<dbReference type="GO" id="GO:0019877">
    <property type="term" value="P:diaminopimelate biosynthetic process"/>
    <property type="evidence" value="ECO:0007669"/>
    <property type="project" value="TreeGrafter"/>
</dbReference>